<dbReference type="Proteomes" id="UP000584642">
    <property type="component" value="Unassembled WGS sequence"/>
</dbReference>
<protein>
    <submittedName>
        <fullName evidence="1">DUF2794 domain-containing protein</fullName>
    </submittedName>
</protein>
<organism evidence="1 2">
    <name type="scientific">Azospirillum oleiclasticum</name>
    <dbReference type="NCBI Taxonomy" id="2735135"/>
    <lineage>
        <taxon>Bacteria</taxon>
        <taxon>Pseudomonadati</taxon>
        <taxon>Pseudomonadota</taxon>
        <taxon>Alphaproteobacteria</taxon>
        <taxon>Rhodospirillales</taxon>
        <taxon>Azospirillaceae</taxon>
        <taxon>Azospirillum</taxon>
    </lineage>
</organism>
<dbReference type="Pfam" id="PF10984">
    <property type="entry name" value="DUF2794"/>
    <property type="match status" value="1"/>
</dbReference>
<dbReference type="RefSeq" id="WP_180284582.1">
    <property type="nucleotide sequence ID" value="NZ_JABFDB010000021.1"/>
</dbReference>
<accession>A0ABX2TI17</accession>
<proteinExistence type="predicted"/>
<evidence type="ECO:0000313" key="1">
    <source>
        <dbReference type="EMBL" id="NYZ22823.1"/>
    </source>
</evidence>
<dbReference type="EMBL" id="JABFDB010000021">
    <property type="protein sequence ID" value="NYZ22823.1"/>
    <property type="molecule type" value="Genomic_DNA"/>
</dbReference>
<gene>
    <name evidence="1" type="ORF">HND93_24195</name>
</gene>
<name>A0ABX2TI17_9PROT</name>
<evidence type="ECO:0000313" key="2">
    <source>
        <dbReference type="Proteomes" id="UP000584642"/>
    </source>
</evidence>
<sequence>MTAESVSNLIPLSERRKASRRIYFDRVELSQLLQLYSSRVATGEWRDYAIDHGVGMAVFSIFRHTLERPLFAIVKTHGTGKGGAEYTVFTGRQKLARATTLRDALTVFDRPIRVVL</sequence>
<keyword evidence="2" id="KW-1185">Reference proteome</keyword>
<reference evidence="1 2" key="1">
    <citation type="submission" date="2020-05" db="EMBL/GenBank/DDBJ databases">
        <title>Azospirillum oleiclasticum sp. nov, a nitrogen-fixing and heavy crude oil-emulsifying bacterium isolated from the crude oil of Yumen Oilfield.</title>
        <authorList>
            <person name="Wu D."/>
            <person name="Cai M."/>
            <person name="Zhang X."/>
        </authorList>
    </citation>
    <scope>NUCLEOTIDE SEQUENCE [LARGE SCALE GENOMIC DNA]</scope>
    <source>
        <strain evidence="1 2">ROY-1-1-2</strain>
    </source>
</reference>
<comment type="caution">
    <text evidence="1">The sequence shown here is derived from an EMBL/GenBank/DDBJ whole genome shotgun (WGS) entry which is preliminary data.</text>
</comment>
<dbReference type="InterPro" id="IPR021252">
    <property type="entry name" value="DUF2794"/>
</dbReference>